<comment type="caution">
    <text evidence="2">The sequence shown here is derived from an EMBL/GenBank/DDBJ whole genome shotgun (WGS) entry which is preliminary data.</text>
</comment>
<dbReference type="GO" id="GO:0043197">
    <property type="term" value="C:dendritic spine"/>
    <property type="evidence" value="ECO:0007669"/>
    <property type="project" value="TreeGrafter"/>
</dbReference>
<keyword evidence="3" id="KW-1185">Reference proteome</keyword>
<dbReference type="GO" id="GO:0030160">
    <property type="term" value="F:synaptic receptor adaptor activity"/>
    <property type="evidence" value="ECO:0007669"/>
    <property type="project" value="TreeGrafter"/>
</dbReference>
<evidence type="ECO:0000313" key="3">
    <source>
        <dbReference type="Proteomes" id="UP000499080"/>
    </source>
</evidence>
<dbReference type="AlphaFoldDB" id="A0A4Y2WVY6"/>
<protein>
    <recommendedName>
        <fullName evidence="4">PDZ domain-containing protein</fullName>
    </recommendedName>
</protein>
<reference evidence="2 3" key="1">
    <citation type="journal article" date="2019" name="Sci. Rep.">
        <title>Orb-weaving spider Araneus ventricosus genome elucidates the spidroin gene catalogue.</title>
        <authorList>
            <person name="Kono N."/>
            <person name="Nakamura H."/>
            <person name="Ohtoshi R."/>
            <person name="Moran D.A.P."/>
            <person name="Shinohara A."/>
            <person name="Yoshida Y."/>
            <person name="Fujiwara M."/>
            <person name="Mori M."/>
            <person name="Tomita M."/>
            <person name="Arakawa K."/>
        </authorList>
    </citation>
    <scope>NUCLEOTIDE SEQUENCE [LARGE SCALE GENOMIC DNA]</scope>
</reference>
<dbReference type="OrthoDB" id="445896at2759"/>
<evidence type="ECO:0000313" key="2">
    <source>
        <dbReference type="EMBL" id="GBO40988.1"/>
    </source>
</evidence>
<dbReference type="GO" id="GO:0035255">
    <property type="term" value="F:ionotropic glutamate receptor binding"/>
    <property type="evidence" value="ECO:0007669"/>
    <property type="project" value="TreeGrafter"/>
</dbReference>
<dbReference type="InterPro" id="IPR036034">
    <property type="entry name" value="PDZ_sf"/>
</dbReference>
<dbReference type="PANTHER" id="PTHR24135:SF28">
    <property type="entry name" value="LD13733P"/>
    <property type="match status" value="1"/>
</dbReference>
<evidence type="ECO:0000256" key="1">
    <source>
        <dbReference type="SAM" id="MobiDB-lite"/>
    </source>
</evidence>
<dbReference type="EMBL" id="BGPR01066434">
    <property type="protein sequence ID" value="GBO40988.1"/>
    <property type="molecule type" value="Genomic_DNA"/>
</dbReference>
<feature type="region of interest" description="Disordered" evidence="1">
    <location>
        <begin position="105"/>
        <end position="161"/>
    </location>
</feature>
<dbReference type="Gene3D" id="2.30.42.10">
    <property type="match status" value="1"/>
</dbReference>
<proteinExistence type="predicted"/>
<dbReference type="Proteomes" id="UP000499080">
    <property type="component" value="Unassembled WGS sequence"/>
</dbReference>
<feature type="compositionally biased region" description="Polar residues" evidence="1">
    <location>
        <begin position="111"/>
        <end position="122"/>
    </location>
</feature>
<feature type="compositionally biased region" description="Low complexity" evidence="1">
    <location>
        <begin position="123"/>
        <end position="161"/>
    </location>
</feature>
<name>A0A4Y2WVY6_ARAVE</name>
<organism evidence="2 3">
    <name type="scientific">Araneus ventricosus</name>
    <name type="common">Orbweaver spider</name>
    <name type="synonym">Epeira ventricosa</name>
    <dbReference type="NCBI Taxonomy" id="182803"/>
    <lineage>
        <taxon>Eukaryota</taxon>
        <taxon>Metazoa</taxon>
        <taxon>Ecdysozoa</taxon>
        <taxon>Arthropoda</taxon>
        <taxon>Chelicerata</taxon>
        <taxon>Arachnida</taxon>
        <taxon>Araneae</taxon>
        <taxon>Araneomorphae</taxon>
        <taxon>Entelegynae</taxon>
        <taxon>Araneoidea</taxon>
        <taxon>Araneidae</taxon>
        <taxon>Araneus</taxon>
    </lineage>
</organism>
<sequence length="215" mass="23468">INGVDVSQASHERVVAIIRQSGDLVSMTVVTVIQQSAATLPPTEKPQLINRQCATLPRKLSTKKAPLPPKRDPKTTLSVGRARARSMVAGLAEIEVLDHTLNEYDSEGRSTKSSSVESIPNKPSSSATPESTATTTPTTATTTPTSNHQTTTSARARASAHHVSATELEDFFARHLSGARHHGTIRNRYATLARIHKMRHHKRSKHKSKDDADYR</sequence>
<feature type="region of interest" description="Disordered" evidence="1">
    <location>
        <begin position="56"/>
        <end position="81"/>
    </location>
</feature>
<evidence type="ECO:0008006" key="4">
    <source>
        <dbReference type="Google" id="ProtNLM"/>
    </source>
</evidence>
<dbReference type="GO" id="GO:0014069">
    <property type="term" value="C:postsynaptic density"/>
    <property type="evidence" value="ECO:0007669"/>
    <property type="project" value="TreeGrafter"/>
</dbReference>
<dbReference type="PANTHER" id="PTHR24135">
    <property type="entry name" value="SH3 AND MULTIPLE ANKYRIN REPEAT DOMAINS PROTEIN"/>
    <property type="match status" value="1"/>
</dbReference>
<dbReference type="GO" id="GO:0045211">
    <property type="term" value="C:postsynaptic membrane"/>
    <property type="evidence" value="ECO:0007669"/>
    <property type="project" value="TreeGrafter"/>
</dbReference>
<dbReference type="InterPro" id="IPR051569">
    <property type="entry name" value="SHANK"/>
</dbReference>
<accession>A0A4Y2WVY6</accession>
<gene>
    <name evidence="2" type="ORF">AVEN_102309_1</name>
</gene>
<feature type="non-terminal residue" evidence="2">
    <location>
        <position position="1"/>
    </location>
</feature>
<feature type="region of interest" description="Disordered" evidence="1">
    <location>
        <begin position="196"/>
        <end position="215"/>
    </location>
</feature>
<feature type="compositionally biased region" description="Basic residues" evidence="1">
    <location>
        <begin position="196"/>
        <end position="207"/>
    </location>
</feature>
<dbReference type="SUPFAM" id="SSF50156">
    <property type="entry name" value="PDZ domain-like"/>
    <property type="match status" value="1"/>
</dbReference>